<evidence type="ECO:0000259" key="2">
    <source>
        <dbReference type="Pfam" id="PF19339"/>
    </source>
</evidence>
<dbReference type="InterPro" id="IPR045816">
    <property type="entry name" value="ANGEL2_N"/>
</dbReference>
<protein>
    <submittedName>
        <fullName evidence="3">Protein angel-like protein 2</fullName>
    </submittedName>
</protein>
<reference evidence="3 4" key="1">
    <citation type="journal article" date="2019" name="Mol. Ecol. Resour.">
        <title>Improving Illumina assemblies with Hi-C and long reads: an example with the North African dromedary.</title>
        <authorList>
            <person name="Elbers J.P."/>
            <person name="Rogers M.F."/>
            <person name="Perelman P.L."/>
            <person name="Proskuryakova A.A."/>
            <person name="Serdyukova N.A."/>
            <person name="Johnson W.E."/>
            <person name="Horin P."/>
            <person name="Corander J."/>
            <person name="Murphy D."/>
            <person name="Burger P.A."/>
        </authorList>
    </citation>
    <scope>NUCLEOTIDE SEQUENCE [LARGE SCALE GENOMIC DNA]</scope>
    <source>
        <strain evidence="3">Drom800</strain>
        <tissue evidence="3">Blood</tissue>
    </source>
</reference>
<dbReference type="SUPFAM" id="SSF56219">
    <property type="entry name" value="DNase I-like"/>
    <property type="match status" value="1"/>
</dbReference>
<feature type="domain" description="Protein angel homolog 2 N-terminal" evidence="2">
    <location>
        <begin position="127"/>
        <end position="159"/>
    </location>
</feature>
<dbReference type="GO" id="GO:0070935">
    <property type="term" value="P:3'-UTR-mediated mRNA stabilization"/>
    <property type="evidence" value="ECO:0007669"/>
    <property type="project" value="TreeGrafter"/>
</dbReference>
<name>A0A5N4CJB9_CAMDR</name>
<dbReference type="Gene3D" id="3.60.10.10">
    <property type="entry name" value="Endonuclease/exonuclease/phosphatase"/>
    <property type="match status" value="1"/>
</dbReference>
<comment type="caution">
    <text evidence="3">The sequence shown here is derived from an EMBL/GenBank/DDBJ whole genome shotgun (WGS) entry which is preliminary data.</text>
</comment>
<feature type="compositionally biased region" description="Polar residues" evidence="1">
    <location>
        <begin position="68"/>
        <end position="80"/>
    </location>
</feature>
<dbReference type="InterPro" id="IPR036691">
    <property type="entry name" value="Endo/exonu/phosph_ase_sf"/>
</dbReference>
<evidence type="ECO:0000256" key="1">
    <source>
        <dbReference type="SAM" id="MobiDB-lite"/>
    </source>
</evidence>
<dbReference type="Pfam" id="PF19339">
    <property type="entry name" value="ANGEL2_N"/>
    <property type="match status" value="1"/>
</dbReference>
<dbReference type="PANTHER" id="PTHR12121:SF27">
    <property type="entry name" value="PROTEIN ANGEL HOMOLOG 2"/>
    <property type="match status" value="1"/>
</dbReference>
<feature type="region of interest" description="Disordered" evidence="1">
    <location>
        <begin position="66"/>
        <end position="85"/>
    </location>
</feature>
<sequence>MGTWPRARLNLPACFAARPGGPTSSDGEPRVLYAAKSAVEVEVEPRARELDACRAGRWKRGAVLASESRPTFPNPASDSLSLPVPGLLPEPRSPLRELPGRSEDIFRRRVHGVFAECKLLHTPRCCMLGTITRHWEYICNHNKEKTKILGDKNVDPICEDSENKFDFSVMSYNILSQDLLEDNSHLYRHCRRPVLHWSFRFPNILKEIKHFDADVLCLQEVQEDHYGAEIRPSLESLGTM</sequence>
<accession>A0A5N4CJB9</accession>
<dbReference type="PANTHER" id="PTHR12121">
    <property type="entry name" value="CARBON CATABOLITE REPRESSOR PROTEIN 4"/>
    <property type="match status" value="1"/>
</dbReference>
<dbReference type="GO" id="GO:0003730">
    <property type="term" value="F:mRNA 3'-UTR binding"/>
    <property type="evidence" value="ECO:0007669"/>
    <property type="project" value="TreeGrafter"/>
</dbReference>
<proteinExistence type="predicted"/>
<keyword evidence="4" id="KW-1185">Reference proteome</keyword>
<dbReference type="GO" id="GO:0000175">
    <property type="term" value="F:3'-5'-RNA exonuclease activity"/>
    <property type="evidence" value="ECO:0007669"/>
    <property type="project" value="TreeGrafter"/>
</dbReference>
<evidence type="ECO:0000313" key="3">
    <source>
        <dbReference type="EMBL" id="KAB1259006.1"/>
    </source>
</evidence>
<evidence type="ECO:0000313" key="4">
    <source>
        <dbReference type="Proteomes" id="UP000299084"/>
    </source>
</evidence>
<dbReference type="Proteomes" id="UP000299084">
    <property type="component" value="Unassembled WGS sequence"/>
</dbReference>
<dbReference type="EMBL" id="JWIN03000023">
    <property type="protein sequence ID" value="KAB1259006.1"/>
    <property type="molecule type" value="Genomic_DNA"/>
</dbReference>
<dbReference type="InterPro" id="IPR050410">
    <property type="entry name" value="CCR4/nocturin_mRNA_transcr"/>
</dbReference>
<gene>
    <name evidence="3" type="ORF">Cadr_000023332</name>
</gene>
<organism evidence="3 4">
    <name type="scientific">Camelus dromedarius</name>
    <name type="common">Dromedary</name>
    <name type="synonym">Arabian camel</name>
    <dbReference type="NCBI Taxonomy" id="9838"/>
    <lineage>
        <taxon>Eukaryota</taxon>
        <taxon>Metazoa</taxon>
        <taxon>Chordata</taxon>
        <taxon>Craniata</taxon>
        <taxon>Vertebrata</taxon>
        <taxon>Euteleostomi</taxon>
        <taxon>Mammalia</taxon>
        <taxon>Eutheria</taxon>
        <taxon>Laurasiatheria</taxon>
        <taxon>Artiodactyla</taxon>
        <taxon>Tylopoda</taxon>
        <taxon>Camelidae</taxon>
        <taxon>Camelus</taxon>
    </lineage>
</organism>
<dbReference type="AlphaFoldDB" id="A0A5N4CJB9"/>